<proteinExistence type="predicted"/>
<organism evidence="1 2">
    <name type="scientific">Desertifilum tharense IPPAS B-1220</name>
    <dbReference type="NCBI Taxonomy" id="1781255"/>
    <lineage>
        <taxon>Bacteria</taxon>
        <taxon>Bacillati</taxon>
        <taxon>Cyanobacteriota</taxon>
        <taxon>Cyanophyceae</taxon>
        <taxon>Desertifilales</taxon>
        <taxon>Desertifilaceae</taxon>
        <taxon>Desertifilum</taxon>
    </lineage>
</organism>
<protein>
    <submittedName>
        <fullName evidence="1">Uncharacterized protein</fullName>
    </submittedName>
</protein>
<dbReference type="Proteomes" id="UP000095472">
    <property type="component" value="Chromosome"/>
</dbReference>
<dbReference type="EMBL" id="CP182909">
    <property type="protein sequence ID" value="XPM62828.1"/>
    <property type="molecule type" value="Genomic_DNA"/>
</dbReference>
<gene>
    <name evidence="1" type="ORF">BH720_025195</name>
</gene>
<reference evidence="1 2" key="1">
    <citation type="journal article" date="2016" name="Genome Announc.">
        <title>Draft Genome Sequence of the Thermotolerant Cyanobacterium Desertifilum sp. IPPAS B-1220.</title>
        <authorList>
            <person name="Mironov K.S."/>
            <person name="Sinetova M.A."/>
            <person name="Bolatkhan K."/>
            <person name="Zayadan B.K."/>
            <person name="Ustinova V.V."/>
            <person name="Kupriyanova E.V."/>
            <person name="Skrypnik A.N."/>
            <person name="Gogoleva N.E."/>
            <person name="Gogolev Y.V."/>
            <person name="Los D.A."/>
        </authorList>
    </citation>
    <scope>NUCLEOTIDE SEQUENCE [LARGE SCALE GENOMIC DNA]</scope>
    <source>
        <strain evidence="1 2">IPPAS B-1220</strain>
    </source>
</reference>
<evidence type="ECO:0000313" key="1">
    <source>
        <dbReference type="EMBL" id="XPM62828.1"/>
    </source>
</evidence>
<name>A0ACD5GPN2_9CYAN</name>
<evidence type="ECO:0000313" key="2">
    <source>
        <dbReference type="Proteomes" id="UP000095472"/>
    </source>
</evidence>
<sequence length="160" mass="17833">MVEVPSPTPSPPPRPPQPQPDNNRPNAPVRGYPVGTSENEIFAALGEPNRVSDGLWNTRAISYNLRNQRVNLGYLIDPSSQQVRQTEVSFSPSIDALTMQVTLNGMFGGTAPVEVLDGLVGVQRRQFDEYPFSTGNLEGVIQRDRENRIYIGIWDRNLKN</sequence>
<keyword evidence="2" id="KW-1185">Reference proteome</keyword>
<accession>A0ACD5GPN2</accession>